<dbReference type="OrthoDB" id="1732691at2759"/>
<keyword evidence="9" id="KW-0100">Branched-chain amino acid biosynthesis</keyword>
<comment type="caution">
    <text evidence="10">The sequence shown here is derived from an EMBL/GenBank/DDBJ whole genome shotgun (WGS) entry which is preliminary data.</text>
</comment>
<dbReference type="PANTHER" id="PTHR11825:SF69">
    <property type="entry name" value="BRANCHED-CHAIN-AMINO-ACID AMINOTRANSFERASE"/>
    <property type="match status" value="1"/>
</dbReference>
<dbReference type="InterPro" id="IPR036038">
    <property type="entry name" value="Aminotransferase-like"/>
</dbReference>
<keyword evidence="11" id="KW-1185">Reference proteome</keyword>
<dbReference type="Gene3D" id="3.20.10.10">
    <property type="entry name" value="D-amino Acid Aminotransferase, subunit A, domain 2"/>
    <property type="match status" value="1"/>
</dbReference>
<dbReference type="InterPro" id="IPR005786">
    <property type="entry name" value="B_amino_transII"/>
</dbReference>
<comment type="catalytic activity">
    <reaction evidence="9">
        <text>L-isoleucine + 2-oxoglutarate = (S)-3-methyl-2-oxopentanoate + L-glutamate</text>
        <dbReference type="Rhea" id="RHEA:24801"/>
        <dbReference type="ChEBI" id="CHEBI:16810"/>
        <dbReference type="ChEBI" id="CHEBI:29985"/>
        <dbReference type="ChEBI" id="CHEBI:35146"/>
        <dbReference type="ChEBI" id="CHEBI:58045"/>
        <dbReference type="EC" id="2.6.1.42"/>
    </reaction>
</comment>
<evidence type="ECO:0000256" key="4">
    <source>
        <dbReference type="ARBA" id="ARBA00022679"/>
    </source>
</evidence>
<proteinExistence type="inferred from homology"/>
<dbReference type="EMBL" id="JAADYS010000535">
    <property type="protein sequence ID" value="KAF4468993.1"/>
    <property type="molecule type" value="Genomic_DNA"/>
</dbReference>
<name>A0A8H4PFD8_9HYPO</name>
<dbReference type="GO" id="GO:0004084">
    <property type="term" value="F:branched-chain-amino-acid transaminase activity"/>
    <property type="evidence" value="ECO:0007669"/>
    <property type="project" value="UniProtKB-EC"/>
</dbReference>
<dbReference type="GO" id="GO:0005739">
    <property type="term" value="C:mitochondrion"/>
    <property type="evidence" value="ECO:0007669"/>
    <property type="project" value="TreeGrafter"/>
</dbReference>
<dbReference type="PANTHER" id="PTHR11825">
    <property type="entry name" value="SUBGROUP IIII AMINOTRANSFERASE"/>
    <property type="match status" value="1"/>
</dbReference>
<protein>
    <recommendedName>
        <fullName evidence="9">Branched-chain-amino-acid aminotransferase</fullName>
        <ecNumber evidence="9">2.6.1.42</ecNumber>
    </recommendedName>
</protein>
<evidence type="ECO:0000256" key="1">
    <source>
        <dbReference type="ARBA" id="ARBA00001933"/>
    </source>
</evidence>
<evidence type="ECO:0000256" key="3">
    <source>
        <dbReference type="ARBA" id="ARBA00022576"/>
    </source>
</evidence>
<dbReference type="Proteomes" id="UP000554235">
    <property type="component" value="Unassembled WGS sequence"/>
</dbReference>
<keyword evidence="5 8" id="KW-0663">Pyridoxal phosphate</keyword>
<dbReference type="PIRSF" id="PIRSF006468">
    <property type="entry name" value="BCAT1"/>
    <property type="match status" value="1"/>
</dbReference>
<dbReference type="GO" id="GO:0009099">
    <property type="term" value="P:L-valine biosynthetic process"/>
    <property type="evidence" value="ECO:0007669"/>
    <property type="project" value="TreeGrafter"/>
</dbReference>
<dbReference type="SUPFAM" id="SSF56752">
    <property type="entry name" value="D-aminoacid aminotransferase-like PLP-dependent enzymes"/>
    <property type="match status" value="1"/>
</dbReference>
<organism evidence="10 11">
    <name type="scientific">Fusarium albosuccineum</name>
    <dbReference type="NCBI Taxonomy" id="1237068"/>
    <lineage>
        <taxon>Eukaryota</taxon>
        <taxon>Fungi</taxon>
        <taxon>Dikarya</taxon>
        <taxon>Ascomycota</taxon>
        <taxon>Pezizomycotina</taxon>
        <taxon>Sordariomycetes</taxon>
        <taxon>Hypocreomycetidae</taxon>
        <taxon>Hypocreales</taxon>
        <taxon>Nectriaceae</taxon>
        <taxon>Fusarium</taxon>
        <taxon>Fusarium decemcellulare species complex</taxon>
    </lineage>
</organism>
<dbReference type="GO" id="GO:0009098">
    <property type="term" value="P:L-leucine biosynthetic process"/>
    <property type="evidence" value="ECO:0007669"/>
    <property type="project" value="TreeGrafter"/>
</dbReference>
<sequence>MPSANVLQYATACFEGIKAYRGYDGNLRLFRVSLNCARMLKSSTRVGLPSFDPAALEQLIHSFVALEAERWLPRDRKGETLYLRPTHIGTTPGLGLQKPRQSSLYVIATLSPGFSTSGGMTLVTSPAESFRAWPGGFGNAKLGANYGPTLAVHADAVARGFDQVLWLFGSEQYATEAGVSNFFVIWKTRQGDLELVTAGLENKTILGGITRRSIIELVQARQGNSRSWMVDGTTLEPLRVVERDFSINEVRDAIGEGRLLEAFASGTAVGTLGLCHDQERR</sequence>
<comment type="catalytic activity">
    <reaction evidence="9">
        <text>L-valine + 2-oxoglutarate = 3-methyl-2-oxobutanoate + L-glutamate</text>
        <dbReference type="Rhea" id="RHEA:24813"/>
        <dbReference type="ChEBI" id="CHEBI:11851"/>
        <dbReference type="ChEBI" id="CHEBI:16810"/>
        <dbReference type="ChEBI" id="CHEBI:29985"/>
        <dbReference type="ChEBI" id="CHEBI:57762"/>
        <dbReference type="EC" id="2.6.1.42"/>
    </reaction>
</comment>
<dbReference type="Pfam" id="PF01063">
    <property type="entry name" value="Aminotran_4"/>
    <property type="match status" value="1"/>
</dbReference>
<reference evidence="10 11" key="1">
    <citation type="submission" date="2020-01" db="EMBL/GenBank/DDBJ databases">
        <title>Identification and distribution of gene clusters putatively required for synthesis of sphingolipid metabolism inhibitors in phylogenetically diverse species of the filamentous fungus Fusarium.</title>
        <authorList>
            <person name="Kim H.-S."/>
            <person name="Busman M."/>
            <person name="Brown D.W."/>
            <person name="Divon H."/>
            <person name="Uhlig S."/>
            <person name="Proctor R.H."/>
        </authorList>
    </citation>
    <scope>NUCLEOTIDE SEQUENCE [LARGE SCALE GENOMIC DNA]</scope>
    <source>
        <strain evidence="10 11">NRRL 20459</strain>
    </source>
</reference>
<dbReference type="EC" id="2.6.1.42" evidence="9"/>
<evidence type="ECO:0000313" key="10">
    <source>
        <dbReference type="EMBL" id="KAF4468993.1"/>
    </source>
</evidence>
<dbReference type="PROSITE" id="PS00770">
    <property type="entry name" value="AA_TRANSFER_CLASS_4"/>
    <property type="match status" value="1"/>
</dbReference>
<keyword evidence="4 9" id="KW-0808">Transferase</keyword>
<dbReference type="InterPro" id="IPR043132">
    <property type="entry name" value="BCAT-like_C"/>
</dbReference>
<dbReference type="AlphaFoldDB" id="A0A8H4PFD8"/>
<dbReference type="InterPro" id="IPR001544">
    <property type="entry name" value="Aminotrans_IV"/>
</dbReference>
<evidence type="ECO:0000256" key="8">
    <source>
        <dbReference type="RuleBase" id="RU004516"/>
    </source>
</evidence>
<dbReference type="Gene3D" id="3.30.470.10">
    <property type="match status" value="1"/>
</dbReference>
<comment type="cofactor">
    <cofactor evidence="1 8">
        <name>pyridoxal 5'-phosphate</name>
        <dbReference type="ChEBI" id="CHEBI:597326"/>
    </cofactor>
</comment>
<dbReference type="InterPro" id="IPR018300">
    <property type="entry name" value="Aminotrans_IV_CS"/>
</dbReference>
<feature type="modified residue" description="N6-(pyridoxal phosphate)lysine" evidence="6">
    <location>
        <position position="141"/>
    </location>
</feature>
<evidence type="ECO:0000256" key="5">
    <source>
        <dbReference type="ARBA" id="ARBA00022898"/>
    </source>
</evidence>
<comment type="similarity">
    <text evidence="2 7">Belongs to the class-IV pyridoxal-phosphate-dependent aminotransferase family.</text>
</comment>
<comment type="catalytic activity">
    <reaction evidence="9">
        <text>L-leucine + 2-oxoglutarate = 4-methyl-2-oxopentanoate + L-glutamate</text>
        <dbReference type="Rhea" id="RHEA:18321"/>
        <dbReference type="ChEBI" id="CHEBI:16810"/>
        <dbReference type="ChEBI" id="CHEBI:17865"/>
        <dbReference type="ChEBI" id="CHEBI:29985"/>
        <dbReference type="ChEBI" id="CHEBI:57427"/>
        <dbReference type="EC" id="2.6.1.42"/>
    </reaction>
</comment>
<evidence type="ECO:0000256" key="6">
    <source>
        <dbReference type="PIRSR" id="PIRSR006468-1"/>
    </source>
</evidence>
<dbReference type="InterPro" id="IPR043131">
    <property type="entry name" value="BCAT-like_N"/>
</dbReference>
<keyword evidence="9" id="KW-0028">Amino-acid biosynthesis</keyword>
<evidence type="ECO:0000313" key="11">
    <source>
        <dbReference type="Proteomes" id="UP000554235"/>
    </source>
</evidence>
<gene>
    <name evidence="10" type="ORF">FALBO_4121</name>
</gene>
<accession>A0A8H4PFD8</accession>
<evidence type="ECO:0000256" key="7">
    <source>
        <dbReference type="RuleBase" id="RU004106"/>
    </source>
</evidence>
<evidence type="ECO:0000256" key="9">
    <source>
        <dbReference type="RuleBase" id="RU004517"/>
    </source>
</evidence>
<keyword evidence="3 9" id="KW-0032">Aminotransferase</keyword>
<evidence type="ECO:0000256" key="2">
    <source>
        <dbReference type="ARBA" id="ARBA00009320"/>
    </source>
</evidence>